<protein>
    <submittedName>
        <fullName evidence="4">Lsr2 family protein</fullName>
    </submittedName>
</protein>
<comment type="caution">
    <text evidence="4">The sequence shown here is derived from an EMBL/GenBank/DDBJ whole genome shotgun (WGS) entry which is preliminary data.</text>
</comment>
<dbReference type="Gene3D" id="3.30.60.230">
    <property type="entry name" value="Lsr2, dimerization domain"/>
    <property type="match status" value="1"/>
</dbReference>
<dbReference type="EMBL" id="JAJOMB010000004">
    <property type="protein sequence ID" value="MCD5311278.1"/>
    <property type="molecule type" value="Genomic_DNA"/>
</dbReference>
<organism evidence="4 5">
    <name type="scientific">Kineosporia babensis</name>
    <dbReference type="NCBI Taxonomy" id="499548"/>
    <lineage>
        <taxon>Bacteria</taxon>
        <taxon>Bacillati</taxon>
        <taxon>Actinomycetota</taxon>
        <taxon>Actinomycetes</taxon>
        <taxon>Kineosporiales</taxon>
        <taxon>Kineosporiaceae</taxon>
        <taxon>Kineosporia</taxon>
    </lineage>
</organism>
<name>A0A9X1SYS4_9ACTN</name>
<dbReference type="RefSeq" id="WP_231440456.1">
    <property type="nucleotide sequence ID" value="NZ_JAJOMB010000004.1"/>
</dbReference>
<accession>A0A9X1SYS4</accession>
<dbReference type="InterPro" id="IPR036625">
    <property type="entry name" value="E3-bd_dom_sf"/>
</dbReference>
<evidence type="ECO:0000313" key="5">
    <source>
        <dbReference type="Proteomes" id="UP001138997"/>
    </source>
</evidence>
<dbReference type="GO" id="GO:0003677">
    <property type="term" value="F:DNA binding"/>
    <property type="evidence" value="ECO:0007669"/>
    <property type="project" value="UniProtKB-KW"/>
</dbReference>
<dbReference type="InterPro" id="IPR024412">
    <property type="entry name" value="Lsr2_dim_dom"/>
</dbReference>
<dbReference type="InterPro" id="IPR055370">
    <property type="entry name" value="Lsr2_DNA-bd"/>
</dbReference>
<reference evidence="4" key="1">
    <citation type="submission" date="2021-11" db="EMBL/GenBank/DDBJ databases">
        <title>Streptomyces corallinus and Kineosporia corallina sp. nov., two new coral-derived marine actinobacteria.</title>
        <authorList>
            <person name="Buangrab K."/>
            <person name="Sutthacheep M."/>
            <person name="Yeemin T."/>
            <person name="Harunari E."/>
            <person name="Igarashi Y."/>
            <person name="Sripreechasak P."/>
            <person name="Kanchanasin P."/>
            <person name="Tanasupawat S."/>
            <person name="Phongsopitanun W."/>
        </authorList>
    </citation>
    <scope>NUCLEOTIDE SEQUENCE</scope>
    <source>
        <strain evidence="4">JCM 31032</strain>
    </source>
</reference>
<feature type="domain" description="Lsr2 DNA-binding" evidence="3">
    <location>
        <begin position="69"/>
        <end position="104"/>
    </location>
</feature>
<dbReference type="Pfam" id="PF11774">
    <property type="entry name" value="Lsr2"/>
    <property type="match status" value="1"/>
</dbReference>
<feature type="domain" description="Lsr2 dimerization" evidence="2">
    <location>
        <begin position="1"/>
        <end position="57"/>
    </location>
</feature>
<gene>
    <name evidence="4" type="ORF">LR394_10235</name>
</gene>
<dbReference type="AlphaFoldDB" id="A0A9X1SYS4"/>
<keyword evidence="1" id="KW-0238">DNA-binding</keyword>
<proteinExistence type="predicted"/>
<evidence type="ECO:0000313" key="4">
    <source>
        <dbReference type="EMBL" id="MCD5311278.1"/>
    </source>
</evidence>
<evidence type="ECO:0000256" key="1">
    <source>
        <dbReference type="ARBA" id="ARBA00023125"/>
    </source>
</evidence>
<sequence length="106" mass="11446">MAQRTVVEFTDDINGKPAAETVTFALDGKTYEIDVTEKNAAKLRQAFEPYTEGARRLTKTGRTIRKVSAGVDTAAVRAWAASNGIEVSARGRISSTVLEQYHAAGN</sequence>
<dbReference type="GO" id="GO:0016746">
    <property type="term" value="F:acyltransferase activity"/>
    <property type="evidence" value="ECO:0007669"/>
    <property type="project" value="InterPro"/>
</dbReference>
<keyword evidence="5" id="KW-1185">Reference proteome</keyword>
<evidence type="ECO:0000259" key="3">
    <source>
        <dbReference type="Pfam" id="PF23359"/>
    </source>
</evidence>
<dbReference type="InterPro" id="IPR042261">
    <property type="entry name" value="Lsr2-like_dimerization"/>
</dbReference>
<dbReference type="Proteomes" id="UP001138997">
    <property type="component" value="Unassembled WGS sequence"/>
</dbReference>
<dbReference type="Gene3D" id="4.10.320.10">
    <property type="entry name" value="E3-binding domain"/>
    <property type="match status" value="1"/>
</dbReference>
<dbReference type="Pfam" id="PF23359">
    <property type="entry name" value="Lsr2_DNA-bd"/>
    <property type="match status" value="1"/>
</dbReference>
<evidence type="ECO:0000259" key="2">
    <source>
        <dbReference type="Pfam" id="PF11774"/>
    </source>
</evidence>